<protein>
    <recommendedName>
        <fullName evidence="3">Thiol:disulfide interchange protein DsbA</fullName>
    </recommendedName>
</protein>
<dbReference type="RefSeq" id="WP_344765397.1">
    <property type="nucleotide sequence ID" value="NZ_BAAAZE010000014.1"/>
</dbReference>
<comment type="subcellular location">
    <subcellularLocation>
        <location evidence="1">Periplasm</location>
    </subcellularLocation>
</comment>
<evidence type="ECO:0000256" key="1">
    <source>
        <dbReference type="ARBA" id="ARBA00004418"/>
    </source>
</evidence>
<dbReference type="InterPro" id="IPR050824">
    <property type="entry name" value="Thiol_disulfide_DsbA"/>
</dbReference>
<evidence type="ECO:0000256" key="8">
    <source>
        <dbReference type="SAM" id="SignalP"/>
    </source>
</evidence>
<dbReference type="SUPFAM" id="SSF52833">
    <property type="entry name" value="Thioredoxin-like"/>
    <property type="match status" value="1"/>
</dbReference>
<dbReference type="PANTHER" id="PTHR35891:SF3">
    <property type="entry name" value="THIOL:DISULFIDE INTERCHANGE PROTEIN DSBL"/>
    <property type="match status" value="1"/>
</dbReference>
<comment type="caution">
    <text evidence="10">The sequence shown here is derived from an EMBL/GenBank/DDBJ whole genome shotgun (WGS) entry which is preliminary data.</text>
</comment>
<dbReference type="PANTHER" id="PTHR35891">
    <property type="entry name" value="THIOL:DISULFIDE INTERCHANGE PROTEIN DSBA"/>
    <property type="match status" value="1"/>
</dbReference>
<keyword evidence="11" id="KW-1185">Reference proteome</keyword>
<evidence type="ECO:0000256" key="2">
    <source>
        <dbReference type="ARBA" id="ARBA00005791"/>
    </source>
</evidence>
<dbReference type="Proteomes" id="UP001501353">
    <property type="component" value="Unassembled WGS sequence"/>
</dbReference>
<feature type="domain" description="Thioredoxin" evidence="9">
    <location>
        <begin position="28"/>
        <end position="185"/>
    </location>
</feature>
<dbReference type="InterPro" id="IPR013766">
    <property type="entry name" value="Thioredoxin_domain"/>
</dbReference>
<evidence type="ECO:0000313" key="11">
    <source>
        <dbReference type="Proteomes" id="UP001501353"/>
    </source>
</evidence>
<name>A0ABP7TYH5_9BURK</name>
<dbReference type="InterPro" id="IPR001853">
    <property type="entry name" value="DSBA-like_thioredoxin_dom"/>
</dbReference>
<accession>A0ABP7TYH5</accession>
<keyword evidence="4 8" id="KW-0732">Signal</keyword>
<keyword evidence="5" id="KW-0574">Periplasm</keyword>
<gene>
    <name evidence="10" type="primary">dsbA</name>
    <name evidence="10" type="ORF">GCM10022212_35340</name>
</gene>
<evidence type="ECO:0000313" key="10">
    <source>
        <dbReference type="EMBL" id="GAA4033165.1"/>
    </source>
</evidence>
<dbReference type="Gene3D" id="3.40.30.10">
    <property type="entry name" value="Glutaredoxin"/>
    <property type="match status" value="1"/>
</dbReference>
<proteinExistence type="inferred from homology"/>
<dbReference type="InterPro" id="IPR036249">
    <property type="entry name" value="Thioredoxin-like_sf"/>
</dbReference>
<dbReference type="EMBL" id="BAAAZE010000014">
    <property type="protein sequence ID" value="GAA4033165.1"/>
    <property type="molecule type" value="Genomic_DNA"/>
</dbReference>
<evidence type="ECO:0000256" key="7">
    <source>
        <dbReference type="ARBA" id="ARBA00023284"/>
    </source>
</evidence>
<reference evidence="11" key="1">
    <citation type="journal article" date="2019" name="Int. J. Syst. Evol. Microbiol.">
        <title>The Global Catalogue of Microorganisms (GCM) 10K type strain sequencing project: providing services to taxonomists for standard genome sequencing and annotation.</title>
        <authorList>
            <consortium name="The Broad Institute Genomics Platform"/>
            <consortium name="The Broad Institute Genome Sequencing Center for Infectious Disease"/>
            <person name="Wu L."/>
            <person name="Ma J."/>
        </authorList>
    </citation>
    <scope>NUCLEOTIDE SEQUENCE [LARGE SCALE GENOMIC DNA]</scope>
    <source>
        <strain evidence="11">JCM 16673</strain>
    </source>
</reference>
<comment type="similarity">
    <text evidence="2">Belongs to the thioredoxin family. DsbA subfamily.</text>
</comment>
<dbReference type="CDD" id="cd03019">
    <property type="entry name" value="DsbA_DsbA"/>
    <property type="match status" value="1"/>
</dbReference>
<dbReference type="InterPro" id="IPR023205">
    <property type="entry name" value="DsbA/DsbL"/>
</dbReference>
<keyword evidence="6" id="KW-1015">Disulfide bond</keyword>
<evidence type="ECO:0000256" key="4">
    <source>
        <dbReference type="ARBA" id="ARBA00022729"/>
    </source>
</evidence>
<feature type="chain" id="PRO_5045352767" description="Thiol:disulfide interchange protein DsbA" evidence="8">
    <location>
        <begin position="40"/>
        <end position="248"/>
    </location>
</feature>
<dbReference type="PROSITE" id="PS51352">
    <property type="entry name" value="THIOREDOXIN_2"/>
    <property type="match status" value="1"/>
</dbReference>
<organism evidence="10 11">
    <name type="scientific">Actimicrobium antarcticum</name>
    <dbReference type="NCBI Taxonomy" id="1051899"/>
    <lineage>
        <taxon>Bacteria</taxon>
        <taxon>Pseudomonadati</taxon>
        <taxon>Pseudomonadota</taxon>
        <taxon>Betaproteobacteria</taxon>
        <taxon>Burkholderiales</taxon>
        <taxon>Oxalobacteraceae</taxon>
        <taxon>Actimicrobium</taxon>
    </lineage>
</organism>
<sequence>MRIAKFTTFTKRLTTSFPRLVATLGLGLTLGLAASVASASPVAPQSGAEYRTLERAQPTESGKKIEVTEFFWYACPHCYAFEPSLAEWVKKQGDNIVFKRVPISFRESFVPQQKLYYALEAMGKSEEMQRKVFNAIHVERQAIDTDATILDFIGKQGIDKQKFADTYNSFGMQSKVKRALSLQEAYKIDGVPTVAIDGKYITSPSIVGTAMGGRQPEPVLASATLQVMDALVAKAQAEHKATAAPAKK</sequence>
<evidence type="ECO:0000259" key="9">
    <source>
        <dbReference type="PROSITE" id="PS51352"/>
    </source>
</evidence>
<keyword evidence="7" id="KW-0676">Redox-active center</keyword>
<feature type="signal peptide" evidence="8">
    <location>
        <begin position="1"/>
        <end position="39"/>
    </location>
</feature>
<evidence type="ECO:0000256" key="6">
    <source>
        <dbReference type="ARBA" id="ARBA00023157"/>
    </source>
</evidence>
<evidence type="ECO:0000256" key="3">
    <source>
        <dbReference type="ARBA" id="ARBA00013831"/>
    </source>
</evidence>
<dbReference type="Pfam" id="PF01323">
    <property type="entry name" value="DSBA"/>
    <property type="match status" value="1"/>
</dbReference>
<evidence type="ECO:0000256" key="5">
    <source>
        <dbReference type="ARBA" id="ARBA00022764"/>
    </source>
</evidence>